<dbReference type="InParanoid" id="E9HRM9"/>
<dbReference type="SUPFAM" id="SSF50370">
    <property type="entry name" value="Ricin B-like lectins"/>
    <property type="match status" value="1"/>
</dbReference>
<dbReference type="OrthoDB" id="10554746at2759"/>
<dbReference type="KEGG" id="dpx:DAPPUDRAFT_333035"/>
<dbReference type="AlphaFoldDB" id="E9HRM9"/>
<organism evidence="1 2">
    <name type="scientific">Daphnia pulex</name>
    <name type="common">Water flea</name>
    <dbReference type="NCBI Taxonomy" id="6669"/>
    <lineage>
        <taxon>Eukaryota</taxon>
        <taxon>Metazoa</taxon>
        <taxon>Ecdysozoa</taxon>
        <taxon>Arthropoda</taxon>
        <taxon>Crustacea</taxon>
        <taxon>Branchiopoda</taxon>
        <taxon>Diplostraca</taxon>
        <taxon>Cladocera</taxon>
        <taxon>Anomopoda</taxon>
        <taxon>Daphniidae</taxon>
        <taxon>Daphnia</taxon>
    </lineage>
</organism>
<keyword evidence="2" id="KW-1185">Reference proteome</keyword>
<evidence type="ECO:0000313" key="2">
    <source>
        <dbReference type="Proteomes" id="UP000000305"/>
    </source>
</evidence>
<protein>
    <submittedName>
        <fullName evidence="1">Uncharacterized protein</fullName>
    </submittedName>
</protein>
<dbReference type="InterPro" id="IPR035992">
    <property type="entry name" value="Ricin_B-like_lectins"/>
</dbReference>
<dbReference type="Proteomes" id="UP000000305">
    <property type="component" value="Unassembled WGS sequence"/>
</dbReference>
<gene>
    <name evidence="1" type="ORF">DAPPUDRAFT_333035</name>
</gene>
<accession>E9HRM9</accession>
<dbReference type="HOGENOM" id="CLU_1449101_0_0_1"/>
<proteinExistence type="predicted"/>
<name>E9HRM9_DAPPU</name>
<dbReference type="EMBL" id="GL732739">
    <property type="protein sequence ID" value="EFX65584.1"/>
    <property type="molecule type" value="Genomic_DNA"/>
</dbReference>
<evidence type="ECO:0000313" key="1">
    <source>
        <dbReference type="EMBL" id="EFX65584.1"/>
    </source>
</evidence>
<sequence>MIPSQDKTKIEKEVQVFMTYDLNRPARGIELYSVMDPTKPLPDGHHFEYIVDHTIRIKQTPFCMVALNNSFISFKNCTEKVSHWIYDQQTNQIICEENHLCMTAIELINKIEISLILTTCSQGHEILTAQQWVFEQIKVNPDIIENFPETTLDEMETFRLEQRRAVTTTINSPILEDCLRSTKDKET</sequence>
<reference evidence="1 2" key="1">
    <citation type="journal article" date="2011" name="Science">
        <title>The ecoresponsive genome of Daphnia pulex.</title>
        <authorList>
            <person name="Colbourne J.K."/>
            <person name="Pfrender M.E."/>
            <person name="Gilbert D."/>
            <person name="Thomas W.K."/>
            <person name="Tucker A."/>
            <person name="Oakley T.H."/>
            <person name="Tokishita S."/>
            <person name="Aerts A."/>
            <person name="Arnold G.J."/>
            <person name="Basu M.K."/>
            <person name="Bauer D.J."/>
            <person name="Caceres C.E."/>
            <person name="Carmel L."/>
            <person name="Casola C."/>
            <person name="Choi J.H."/>
            <person name="Detter J.C."/>
            <person name="Dong Q."/>
            <person name="Dusheyko S."/>
            <person name="Eads B.D."/>
            <person name="Frohlich T."/>
            <person name="Geiler-Samerotte K.A."/>
            <person name="Gerlach D."/>
            <person name="Hatcher P."/>
            <person name="Jogdeo S."/>
            <person name="Krijgsveld J."/>
            <person name="Kriventseva E.V."/>
            <person name="Kultz D."/>
            <person name="Laforsch C."/>
            <person name="Lindquist E."/>
            <person name="Lopez J."/>
            <person name="Manak J.R."/>
            <person name="Muller J."/>
            <person name="Pangilinan J."/>
            <person name="Patwardhan R.P."/>
            <person name="Pitluck S."/>
            <person name="Pritham E.J."/>
            <person name="Rechtsteiner A."/>
            <person name="Rho M."/>
            <person name="Rogozin I.B."/>
            <person name="Sakarya O."/>
            <person name="Salamov A."/>
            <person name="Schaack S."/>
            <person name="Shapiro H."/>
            <person name="Shiga Y."/>
            <person name="Skalitzky C."/>
            <person name="Smith Z."/>
            <person name="Souvorov A."/>
            <person name="Sung W."/>
            <person name="Tang Z."/>
            <person name="Tsuchiya D."/>
            <person name="Tu H."/>
            <person name="Vos H."/>
            <person name="Wang M."/>
            <person name="Wolf Y.I."/>
            <person name="Yamagata H."/>
            <person name="Yamada T."/>
            <person name="Ye Y."/>
            <person name="Shaw J.R."/>
            <person name="Andrews J."/>
            <person name="Crease T.J."/>
            <person name="Tang H."/>
            <person name="Lucas S.M."/>
            <person name="Robertson H.M."/>
            <person name="Bork P."/>
            <person name="Koonin E.V."/>
            <person name="Zdobnov E.M."/>
            <person name="Grigoriev I.V."/>
            <person name="Lynch M."/>
            <person name="Boore J.L."/>
        </authorList>
    </citation>
    <scope>NUCLEOTIDE SEQUENCE [LARGE SCALE GENOMIC DNA]</scope>
</reference>
<dbReference type="PhylomeDB" id="E9HRM9"/>
<dbReference type="Gene3D" id="2.80.10.50">
    <property type="match status" value="1"/>
</dbReference>